<evidence type="ECO:0008006" key="4">
    <source>
        <dbReference type="Google" id="ProtNLM"/>
    </source>
</evidence>
<organism evidence="2 3">
    <name type="scientific">Flemingia macrophylla</name>
    <dbReference type="NCBI Taxonomy" id="520843"/>
    <lineage>
        <taxon>Eukaryota</taxon>
        <taxon>Viridiplantae</taxon>
        <taxon>Streptophyta</taxon>
        <taxon>Embryophyta</taxon>
        <taxon>Tracheophyta</taxon>
        <taxon>Spermatophyta</taxon>
        <taxon>Magnoliopsida</taxon>
        <taxon>eudicotyledons</taxon>
        <taxon>Gunneridae</taxon>
        <taxon>Pentapetalae</taxon>
        <taxon>rosids</taxon>
        <taxon>fabids</taxon>
        <taxon>Fabales</taxon>
        <taxon>Fabaceae</taxon>
        <taxon>Papilionoideae</taxon>
        <taxon>50 kb inversion clade</taxon>
        <taxon>NPAAA clade</taxon>
        <taxon>indigoferoid/millettioid clade</taxon>
        <taxon>Phaseoleae</taxon>
        <taxon>Flemingia</taxon>
    </lineage>
</organism>
<accession>A0ABD1NB18</accession>
<feature type="compositionally biased region" description="Polar residues" evidence="1">
    <location>
        <begin position="62"/>
        <end position="77"/>
    </location>
</feature>
<reference evidence="2 3" key="1">
    <citation type="submission" date="2024-08" db="EMBL/GenBank/DDBJ databases">
        <title>Insights into the chromosomal genome structure of Flemingia macrophylla.</title>
        <authorList>
            <person name="Ding Y."/>
            <person name="Zhao Y."/>
            <person name="Bi W."/>
            <person name="Wu M."/>
            <person name="Zhao G."/>
            <person name="Gong Y."/>
            <person name="Li W."/>
            <person name="Zhang P."/>
        </authorList>
    </citation>
    <scope>NUCLEOTIDE SEQUENCE [LARGE SCALE GENOMIC DNA]</scope>
    <source>
        <strain evidence="2">DYQJB</strain>
        <tissue evidence="2">Leaf</tissue>
    </source>
</reference>
<gene>
    <name evidence="2" type="ORF">Fmac_006589</name>
</gene>
<dbReference type="EMBL" id="JBGMDY010000002">
    <property type="protein sequence ID" value="KAL2345304.1"/>
    <property type="molecule type" value="Genomic_DNA"/>
</dbReference>
<feature type="region of interest" description="Disordered" evidence="1">
    <location>
        <begin position="52"/>
        <end position="77"/>
    </location>
</feature>
<keyword evidence="3" id="KW-1185">Reference proteome</keyword>
<evidence type="ECO:0000256" key="1">
    <source>
        <dbReference type="SAM" id="MobiDB-lite"/>
    </source>
</evidence>
<comment type="caution">
    <text evidence="2">The sequence shown here is derived from an EMBL/GenBank/DDBJ whole genome shotgun (WGS) entry which is preliminary data.</text>
</comment>
<name>A0ABD1NB18_9FABA</name>
<dbReference type="AlphaFoldDB" id="A0ABD1NB18"/>
<dbReference type="Proteomes" id="UP001603857">
    <property type="component" value="Unassembled WGS sequence"/>
</dbReference>
<protein>
    <recommendedName>
        <fullName evidence="4">Secreted protein</fullName>
    </recommendedName>
</protein>
<evidence type="ECO:0000313" key="2">
    <source>
        <dbReference type="EMBL" id="KAL2345304.1"/>
    </source>
</evidence>
<evidence type="ECO:0000313" key="3">
    <source>
        <dbReference type="Proteomes" id="UP001603857"/>
    </source>
</evidence>
<sequence>MQLENLSCLLLGLVSTIHLKHQAQFRYNTQFQHFLNNIRSCGEFGNREKNPNCPVIGERRNSQNLFGHNGKTRSMTQ</sequence>
<proteinExistence type="predicted"/>